<evidence type="ECO:0000313" key="3">
    <source>
        <dbReference type="EMBL" id="MPC46184.1"/>
    </source>
</evidence>
<dbReference type="SUPFAM" id="SSF82051">
    <property type="entry name" value="Obg GTP-binding protein N-terminal domain"/>
    <property type="match status" value="1"/>
</dbReference>
<gene>
    <name evidence="3" type="primary">gtpbp10</name>
    <name evidence="3" type="ORF">E2C01_039895</name>
</gene>
<dbReference type="OrthoDB" id="347018at2759"/>
<name>A0A5B7FP97_PORTR</name>
<feature type="compositionally biased region" description="Low complexity" evidence="1">
    <location>
        <begin position="80"/>
        <end position="91"/>
    </location>
</feature>
<dbReference type="InterPro" id="IPR006169">
    <property type="entry name" value="GTP1_OBG_dom"/>
</dbReference>
<organism evidence="3 4">
    <name type="scientific">Portunus trituberculatus</name>
    <name type="common">Swimming crab</name>
    <name type="synonym">Neptunus trituberculatus</name>
    <dbReference type="NCBI Taxonomy" id="210409"/>
    <lineage>
        <taxon>Eukaryota</taxon>
        <taxon>Metazoa</taxon>
        <taxon>Ecdysozoa</taxon>
        <taxon>Arthropoda</taxon>
        <taxon>Crustacea</taxon>
        <taxon>Multicrustacea</taxon>
        <taxon>Malacostraca</taxon>
        <taxon>Eumalacostraca</taxon>
        <taxon>Eucarida</taxon>
        <taxon>Decapoda</taxon>
        <taxon>Pleocyemata</taxon>
        <taxon>Brachyura</taxon>
        <taxon>Eubrachyura</taxon>
        <taxon>Portunoidea</taxon>
        <taxon>Portunidae</taxon>
        <taxon>Portuninae</taxon>
        <taxon>Portunus</taxon>
    </lineage>
</organism>
<dbReference type="Pfam" id="PF01018">
    <property type="entry name" value="GTP1_OBG"/>
    <property type="match status" value="1"/>
</dbReference>
<feature type="region of interest" description="Disordered" evidence="1">
    <location>
        <begin position="75"/>
        <end position="107"/>
    </location>
</feature>
<accession>A0A5B7FP97</accession>
<dbReference type="Proteomes" id="UP000324222">
    <property type="component" value="Unassembled WGS sequence"/>
</dbReference>
<dbReference type="InterPro" id="IPR036726">
    <property type="entry name" value="GTP1_OBG_dom_sf"/>
</dbReference>
<reference evidence="3 4" key="1">
    <citation type="submission" date="2019-05" db="EMBL/GenBank/DDBJ databases">
        <title>Another draft genome of Portunus trituberculatus and its Hox gene families provides insights of decapod evolution.</title>
        <authorList>
            <person name="Jeong J.-H."/>
            <person name="Song I."/>
            <person name="Kim S."/>
            <person name="Choi T."/>
            <person name="Kim D."/>
            <person name="Ryu S."/>
            <person name="Kim W."/>
        </authorList>
    </citation>
    <scope>NUCLEOTIDE SEQUENCE [LARGE SCALE GENOMIC DNA]</scope>
    <source>
        <tissue evidence="3">Muscle</tissue>
    </source>
</reference>
<keyword evidence="4" id="KW-1185">Reference proteome</keyword>
<sequence length="127" mass="14031">MGHSLLKVRKARPDQRWVGATGMDSRKYRICGEAGAELVIPVPTGTTVWHEQYKKALGKESEINCAGDKVLVARGGQGGNPNNQYNGQKGQVTKLKEEEKRSTRTLVPKERSRRIIGGYKISVLKPS</sequence>
<evidence type="ECO:0000259" key="2">
    <source>
        <dbReference type="PROSITE" id="PS51883"/>
    </source>
</evidence>
<proteinExistence type="predicted"/>
<dbReference type="AlphaFoldDB" id="A0A5B7FP97"/>
<comment type="caution">
    <text evidence="3">The sequence shown here is derived from an EMBL/GenBank/DDBJ whole genome shotgun (WGS) entry which is preliminary data.</text>
</comment>
<dbReference type="PROSITE" id="PS51883">
    <property type="entry name" value="OBG"/>
    <property type="match status" value="1"/>
</dbReference>
<dbReference type="Gene3D" id="2.70.210.12">
    <property type="entry name" value="GTP1/OBG domain"/>
    <property type="match status" value="1"/>
</dbReference>
<evidence type="ECO:0000256" key="1">
    <source>
        <dbReference type="SAM" id="MobiDB-lite"/>
    </source>
</evidence>
<evidence type="ECO:0000313" key="4">
    <source>
        <dbReference type="Proteomes" id="UP000324222"/>
    </source>
</evidence>
<dbReference type="GO" id="GO:0042254">
    <property type="term" value="P:ribosome biogenesis"/>
    <property type="evidence" value="ECO:0007669"/>
    <property type="project" value="UniProtKB-UniRule"/>
</dbReference>
<protein>
    <submittedName>
        <fullName evidence="3">GTP-binding protein 10</fullName>
    </submittedName>
</protein>
<feature type="compositionally biased region" description="Basic and acidic residues" evidence="1">
    <location>
        <begin position="94"/>
        <end position="107"/>
    </location>
</feature>
<dbReference type="EMBL" id="VSRR010007084">
    <property type="protein sequence ID" value="MPC46184.1"/>
    <property type="molecule type" value="Genomic_DNA"/>
</dbReference>
<feature type="domain" description="Obg" evidence="2">
    <location>
        <begin position="1"/>
        <end position="102"/>
    </location>
</feature>